<dbReference type="Proteomes" id="UP000293142">
    <property type="component" value="Unassembled WGS sequence"/>
</dbReference>
<name>A0A4Q9DME5_9BACL</name>
<evidence type="ECO:0000313" key="1">
    <source>
        <dbReference type="EMBL" id="TBL73363.1"/>
    </source>
</evidence>
<comment type="caution">
    <text evidence="1">The sequence shown here is derived from an EMBL/GenBank/DDBJ whole genome shotgun (WGS) entry which is preliminary data.</text>
</comment>
<dbReference type="InterPro" id="IPR025409">
    <property type="entry name" value="DUF4303"/>
</dbReference>
<proteinExistence type="predicted"/>
<dbReference type="AlphaFoldDB" id="A0A4Q9DME5"/>
<keyword evidence="2" id="KW-1185">Reference proteome</keyword>
<dbReference type="EMBL" id="SIRE01000021">
    <property type="protein sequence ID" value="TBL73363.1"/>
    <property type="molecule type" value="Genomic_DNA"/>
</dbReference>
<dbReference type="Pfam" id="PF14136">
    <property type="entry name" value="DUF4303"/>
    <property type="match status" value="1"/>
</dbReference>
<reference evidence="1 2" key="1">
    <citation type="submission" date="2019-02" db="EMBL/GenBank/DDBJ databases">
        <title>Paenibacillus sp. nov., isolated from surface-sterilized tissue of Thalictrum simplex L.</title>
        <authorList>
            <person name="Tuo L."/>
        </authorList>
    </citation>
    <scope>NUCLEOTIDE SEQUENCE [LARGE SCALE GENOMIC DNA]</scope>
    <source>
        <strain evidence="1 2">N2SHLJ1</strain>
    </source>
</reference>
<evidence type="ECO:0000313" key="2">
    <source>
        <dbReference type="Proteomes" id="UP000293142"/>
    </source>
</evidence>
<gene>
    <name evidence="1" type="ORF">EYB31_27185</name>
</gene>
<dbReference type="OrthoDB" id="2645787at2"/>
<protein>
    <submittedName>
        <fullName evidence="1">DUF4303 domain-containing protein</fullName>
    </submittedName>
</protein>
<organism evidence="1 2">
    <name type="scientific">Paenibacillus thalictri</name>
    <dbReference type="NCBI Taxonomy" id="2527873"/>
    <lineage>
        <taxon>Bacteria</taxon>
        <taxon>Bacillati</taxon>
        <taxon>Bacillota</taxon>
        <taxon>Bacilli</taxon>
        <taxon>Bacillales</taxon>
        <taxon>Paenibacillaceae</taxon>
        <taxon>Paenibacillus</taxon>
    </lineage>
</organism>
<accession>A0A4Q9DME5</accession>
<sequence length="380" mass="44106">MGESALNTYYSKIGRLLDERTPIDQEGYFVLCDDNEAKFSLEKPEGIKIVTSECFANALAEGCKFVVNTFASSTDNDKVYVFNLYADEHNSIFIYLNTMDQFKGILERYQNKYPGKYQDISDKNSLKYSQGDFNFQFWHEHMGEHGRLIHDFERLAYLVMDLDEGESDLNEDDTPILAFEAGIIKDGYYLLALKATVQLINEKAFGPLNKTENFIAFASTGNDYMDYSLTMRKTIEQELFYDVFPNIKEKDAQYREELEKNAQLSVGEYLDYWNDAVHSGYRLDIPFKYIKSELEIFLQLERFGDELASECIDRLKQINYNVSLERKQFESIYFYIEALHFAGILSEEQKHNCSIVADLMSSCKNDLKEAAKELLNFARS</sequence>